<protein>
    <recommendedName>
        <fullName evidence="2">Biotin transporter</fullName>
    </recommendedName>
</protein>
<feature type="transmembrane region" description="Helical" evidence="3">
    <location>
        <begin position="155"/>
        <end position="172"/>
    </location>
</feature>
<dbReference type="Pfam" id="PF02632">
    <property type="entry name" value="BioY"/>
    <property type="match status" value="1"/>
</dbReference>
<feature type="transmembrane region" description="Helical" evidence="3">
    <location>
        <begin position="33"/>
        <end position="51"/>
    </location>
</feature>
<dbReference type="PANTHER" id="PTHR34295">
    <property type="entry name" value="BIOTIN TRANSPORTER BIOY"/>
    <property type="match status" value="1"/>
</dbReference>
<dbReference type="GO" id="GO:0015225">
    <property type="term" value="F:biotin transmembrane transporter activity"/>
    <property type="evidence" value="ECO:0007669"/>
    <property type="project" value="UniProtKB-UniRule"/>
</dbReference>
<evidence type="ECO:0000256" key="3">
    <source>
        <dbReference type="SAM" id="Phobius"/>
    </source>
</evidence>
<feature type="transmembrane region" description="Helical" evidence="3">
    <location>
        <begin position="58"/>
        <end position="76"/>
    </location>
</feature>
<evidence type="ECO:0000256" key="1">
    <source>
        <dbReference type="ARBA" id="ARBA00010692"/>
    </source>
</evidence>
<keyword evidence="3" id="KW-0812">Transmembrane</keyword>
<organism evidence="4 5">
    <name type="scientific">Fusicatenibacter faecihominis</name>
    <dbReference type="NCBI Taxonomy" id="2881276"/>
    <lineage>
        <taxon>Bacteria</taxon>
        <taxon>Bacillati</taxon>
        <taxon>Bacillota</taxon>
        <taxon>Clostridia</taxon>
        <taxon>Lachnospirales</taxon>
        <taxon>Lachnospiraceae</taxon>
        <taxon>Fusicatenibacter</taxon>
    </lineage>
</organism>
<dbReference type="EMBL" id="JAJEPR010000009">
    <property type="protein sequence ID" value="MCC2189657.1"/>
    <property type="molecule type" value="Genomic_DNA"/>
</dbReference>
<dbReference type="RefSeq" id="WP_227614953.1">
    <property type="nucleotide sequence ID" value="NZ_JAJEPR010000009.1"/>
</dbReference>
<keyword evidence="2 3" id="KW-0472">Membrane</keyword>
<keyword evidence="2" id="KW-1003">Cell membrane</keyword>
<feature type="transmembrane region" description="Helical" evidence="3">
    <location>
        <begin position="110"/>
        <end position="135"/>
    </location>
</feature>
<accession>A0AAE3J669</accession>
<comment type="similarity">
    <text evidence="1 2">Belongs to the BioY family.</text>
</comment>
<dbReference type="PIRSF" id="PIRSF016661">
    <property type="entry name" value="BioY"/>
    <property type="match status" value="1"/>
</dbReference>
<evidence type="ECO:0000313" key="5">
    <source>
        <dbReference type="Proteomes" id="UP001197875"/>
    </source>
</evidence>
<keyword evidence="2" id="KW-0813">Transport</keyword>
<proteinExistence type="inferred from homology"/>
<dbReference type="AlphaFoldDB" id="A0AAE3J669"/>
<keyword evidence="5" id="KW-1185">Reference proteome</keyword>
<feature type="transmembrane region" description="Helical" evidence="3">
    <location>
        <begin position="82"/>
        <end position="103"/>
    </location>
</feature>
<dbReference type="InterPro" id="IPR003784">
    <property type="entry name" value="BioY"/>
</dbReference>
<dbReference type="Gene3D" id="1.10.1760.20">
    <property type="match status" value="1"/>
</dbReference>
<dbReference type="GO" id="GO:0005886">
    <property type="term" value="C:plasma membrane"/>
    <property type="evidence" value="ECO:0007669"/>
    <property type="project" value="UniProtKB-SubCell"/>
</dbReference>
<dbReference type="PANTHER" id="PTHR34295:SF1">
    <property type="entry name" value="BIOTIN TRANSPORTER BIOY"/>
    <property type="match status" value="1"/>
</dbReference>
<name>A0AAE3J669_9FIRM</name>
<comment type="caution">
    <text evidence="4">The sequence shown here is derived from an EMBL/GenBank/DDBJ whole genome shotgun (WGS) entry which is preliminary data.</text>
</comment>
<sequence>MQKISTKTIVMTGMMTAVLAVLSQIQIPMPSGVPVTMQTFGVALCACVLGWKMGTASVAVYLLLGSFGVPVFAGLSGGLGTITGATGGFLIGFLPMALLTGLFTPSKNKAGTILCSAAGLAICHLLGALQFMLLMKMGFVESLMLVSVPYLLKDVISVVAAFVVGAAVRKALNAANILTYA</sequence>
<evidence type="ECO:0000256" key="2">
    <source>
        <dbReference type="PIRNR" id="PIRNR016661"/>
    </source>
</evidence>
<feature type="transmembrane region" description="Helical" evidence="3">
    <location>
        <begin position="9"/>
        <end position="27"/>
    </location>
</feature>
<gene>
    <name evidence="4" type="ORF">LKD71_07535</name>
</gene>
<keyword evidence="3" id="KW-1133">Transmembrane helix</keyword>
<reference evidence="4 5" key="1">
    <citation type="submission" date="2021-10" db="EMBL/GenBank/DDBJ databases">
        <title>Anaerobic single-cell dispensing facilitates the cultivation of human gut bacteria.</title>
        <authorList>
            <person name="Afrizal A."/>
        </authorList>
    </citation>
    <scope>NUCLEOTIDE SEQUENCE [LARGE SCALE GENOMIC DNA]</scope>
    <source>
        <strain evidence="4 5">CLA-AA-H277</strain>
    </source>
</reference>
<comment type="subcellular location">
    <subcellularLocation>
        <location evidence="2">Cell membrane</location>
        <topology evidence="2">Multi-pass membrane protein</topology>
    </subcellularLocation>
</comment>
<dbReference type="Proteomes" id="UP001197875">
    <property type="component" value="Unassembled WGS sequence"/>
</dbReference>
<evidence type="ECO:0000313" key="4">
    <source>
        <dbReference type="EMBL" id="MCC2189657.1"/>
    </source>
</evidence>